<accession>A0A0H5QJW3</accession>
<dbReference type="EMBL" id="HACM01001943">
    <property type="protein sequence ID" value="CRZ02385.1"/>
    <property type="molecule type" value="Transcribed_RNA"/>
</dbReference>
<organism evidence="1">
    <name type="scientific">Spongospora subterranea</name>
    <dbReference type="NCBI Taxonomy" id="70186"/>
    <lineage>
        <taxon>Eukaryota</taxon>
        <taxon>Sar</taxon>
        <taxon>Rhizaria</taxon>
        <taxon>Endomyxa</taxon>
        <taxon>Phytomyxea</taxon>
        <taxon>Plasmodiophorida</taxon>
        <taxon>Plasmodiophoridae</taxon>
        <taxon>Spongospora</taxon>
    </lineage>
</organism>
<dbReference type="PANTHER" id="PTHR37736">
    <property type="entry name" value="GLYCINE-RICH PROTEIN"/>
    <property type="match status" value="1"/>
</dbReference>
<dbReference type="AlphaFoldDB" id="A0A0H5QJW3"/>
<sequence>KRIRAMNKRKVRIERYEVKLHSGQSLNKEQLKIVAFKPTLLAIIEELEKLKEKQLQCISKYHQSSNTTTNSVVACIDDSVETAMVVEDAGAPSSQTASRKPDLMPSTKMTLPFITCPSAYQDKNCDSQILPDLLSLLHLAHLFSPYISGNLGLRSYFIYNVARTAHDLDAILYLIGLVEGSRTAAVESSRPNERLCESEGHARCYISRSLKQFLPGMSYCTAHIMVDMFYALYHQQISDPQQVQETTPHINFLVPSVIPDSDLF</sequence>
<reference evidence="1" key="1">
    <citation type="submission" date="2015-04" db="EMBL/GenBank/DDBJ databases">
        <title>The genome sequence of the plant pathogenic Rhizarian Plasmodiophora brassicae reveals insights in its biotrophic life cycle and the origin of chitin synthesis.</title>
        <authorList>
            <person name="Schwelm A."/>
            <person name="Fogelqvist J."/>
            <person name="Knaust A."/>
            <person name="Julke S."/>
            <person name="Lilja T."/>
            <person name="Dhandapani V."/>
            <person name="Bonilla-Rosso G."/>
            <person name="Karlsson M."/>
            <person name="Shevchenko A."/>
            <person name="Choi S.R."/>
            <person name="Kim H.G."/>
            <person name="Park J.Y."/>
            <person name="Lim Y.P."/>
            <person name="Ludwig-Muller J."/>
            <person name="Dixelius C."/>
        </authorList>
    </citation>
    <scope>NUCLEOTIDE SEQUENCE</scope>
    <source>
        <tissue evidence="1">Potato root galls</tissue>
    </source>
</reference>
<proteinExistence type="predicted"/>
<feature type="non-terminal residue" evidence="1">
    <location>
        <position position="1"/>
    </location>
</feature>
<dbReference type="PANTHER" id="PTHR37736:SF1">
    <property type="entry name" value="GLYCINE-RICH PROTEIN"/>
    <property type="match status" value="1"/>
</dbReference>
<evidence type="ECO:0000313" key="1">
    <source>
        <dbReference type="EMBL" id="CRZ02385.1"/>
    </source>
</evidence>
<protein>
    <submittedName>
        <fullName evidence="1">Uncharacterized protein</fullName>
    </submittedName>
</protein>
<name>A0A0H5QJW3_9EUKA</name>